<evidence type="ECO:0000313" key="2">
    <source>
        <dbReference type="Proteomes" id="UP000254597"/>
    </source>
</evidence>
<dbReference type="CDD" id="cd16387">
    <property type="entry name" value="ParB_N_Srx"/>
    <property type="match status" value="1"/>
</dbReference>
<dbReference type="SUPFAM" id="SSF110849">
    <property type="entry name" value="ParB/Sulfiredoxin"/>
    <property type="match status" value="1"/>
</dbReference>
<dbReference type="InterPro" id="IPR036086">
    <property type="entry name" value="ParB/Sulfiredoxin_sf"/>
</dbReference>
<proteinExistence type="predicted"/>
<gene>
    <name evidence="1" type="primary">SBOV27011</name>
    <name evidence="1" type="ORF">NCTC10252_01894</name>
</gene>
<organism evidence="1 2">
    <name type="scientific">Salmonella enterica</name>
    <name type="common">Salmonella choleraesuis</name>
    <dbReference type="NCBI Taxonomy" id="28901"/>
    <lineage>
        <taxon>Bacteria</taxon>
        <taxon>Pseudomonadati</taxon>
        <taxon>Pseudomonadota</taxon>
        <taxon>Gammaproteobacteria</taxon>
        <taxon>Enterobacterales</taxon>
        <taxon>Enterobacteriaceae</taxon>
        <taxon>Salmonella</taxon>
    </lineage>
</organism>
<evidence type="ECO:0008006" key="3">
    <source>
        <dbReference type="Google" id="ProtNLM"/>
    </source>
</evidence>
<sequence length="133" mass="15086">MSNIKGPLISSQRYLDKAKVDDRAARFKRFIVSVYPIVLRGQQYTILMDGHHNYAAAKLAGIEPDYRPITKKVQRILGEMSGREREAFFINNVTDSNYYFVETGEVVHELVMPDTSCKFQAHAGNQWIFGGAA</sequence>
<dbReference type="Proteomes" id="UP000254597">
    <property type="component" value="Unassembled WGS sequence"/>
</dbReference>
<reference evidence="1 2" key="1">
    <citation type="submission" date="2018-06" db="EMBL/GenBank/DDBJ databases">
        <authorList>
            <consortium name="Pathogen Informatics"/>
            <person name="Doyle S."/>
        </authorList>
    </citation>
    <scope>NUCLEOTIDE SEQUENCE [LARGE SCALE GENOMIC DNA]</scope>
    <source>
        <strain evidence="1 2">NCTC10252</strain>
    </source>
</reference>
<evidence type="ECO:0000313" key="1">
    <source>
        <dbReference type="EMBL" id="SUF56665.1"/>
    </source>
</evidence>
<name>A0A379QHP7_SALER</name>
<dbReference type="AlphaFoldDB" id="A0A379QHP7"/>
<dbReference type="EMBL" id="UGWP01000004">
    <property type="protein sequence ID" value="SUF56665.1"/>
    <property type="molecule type" value="Genomic_DNA"/>
</dbReference>
<protein>
    <recommendedName>
        <fullName evidence="3">ParB/RepB/Spo0J family partition protein</fullName>
    </recommendedName>
</protein>
<accession>A0A379QHP7</accession>